<gene>
    <name evidence="1" type="ORF">SAMN04489864_11424</name>
</gene>
<reference evidence="1 2" key="1">
    <citation type="submission" date="2016-10" db="EMBL/GenBank/DDBJ databases">
        <authorList>
            <person name="de Groot N.N."/>
        </authorList>
    </citation>
    <scope>NUCLEOTIDE SEQUENCE [LARGE SCALE GENOMIC DNA]</scope>
    <source>
        <strain evidence="1 2">DSM 18684</strain>
    </source>
</reference>
<accession>A0A1I3ADC2</accession>
<dbReference type="AlphaFoldDB" id="A0A1I3ADC2"/>
<sequence length="843" mass="98681">MLENPSLDSLRKLILIKTGLKLISPSDCKSISLSIQKELNKNISETTIKRLFGFAKTTTDFSKFTINALIEFVSNANEIAPDINFYTNDIQKIASKAKQLTNLTLQNIKSRCSVPYELTIPRKFAHFDFHDFHESNYSFTAFIAQPGYGKTILLSHLVQDVILNESGNYPNDIVCFFNAGQIFDSDTNEISLEDRIKSKIGLSPDTSLISYFENNYQKTHTRLIIILDDFAELVLNRSSKIKIFDRIIDLISSIDESNAIKIILSMRSTTWSRFFERIRHAYFLKKKWFPGSYYYLDYNSNVPPLSEKELELVVERMGFGNYEKISADLKAQLKFPFHIQWYYKLKEQFPSFNFNTNLIFYEIIDLFINEKIFKSNYATEKIFFCKQIIKRTKFSKEGNKLIKSDLMLDISVYKNAYMELLAEGILMEEKHFHNNYPIEYVRFVHPHIFEYFLFIELLELYGQNLNKNFFEYIQTEYTGNQVRFQLLQWSIRQLITIGNLKDLTNVFKIELSNYEKNYLIYFIAENLSYRSIDNPTIKGQINAQNLHKIFIKELIHFDFVDSCYRNAVECLLETVDTEENAQFYHTILAIVECLSFDKELILNRLEKMEPLKSGPNKSIFKPYEIIDLIHLKLRGISIPANNEIFLRVEALKKNEININDKNNDYPSRGNFLDYLLLVTFNVFFGTQNDLITFVNLMFDSYPKLSASKTPLSIYLINTLAIAGARTNSVNSTSEMESEISNLFEAKDQTKLTLYAQSLLLILKAQQSKNNKEYDKSICLAKEAITIFSRNNLFLYELFMYNLLITIYIETHELELANQYKYKKMMRLEDKNIPFLSLKYVDFA</sequence>
<dbReference type="Proteomes" id="UP000199666">
    <property type="component" value="Unassembled WGS sequence"/>
</dbReference>
<keyword evidence="2" id="KW-1185">Reference proteome</keyword>
<dbReference type="RefSeq" id="WP_090997837.1">
    <property type="nucleotide sequence ID" value="NZ_FOPP01000014.1"/>
</dbReference>
<evidence type="ECO:0000313" key="1">
    <source>
        <dbReference type="EMBL" id="SFH48077.1"/>
    </source>
</evidence>
<proteinExistence type="predicted"/>
<dbReference type="Gene3D" id="3.40.50.300">
    <property type="entry name" value="P-loop containing nucleotide triphosphate hydrolases"/>
    <property type="match status" value="1"/>
</dbReference>
<dbReference type="OrthoDB" id="956377at2"/>
<protein>
    <recommendedName>
        <fullName evidence="3">NACHT domain-containing protein</fullName>
    </recommendedName>
</protein>
<evidence type="ECO:0008006" key="3">
    <source>
        <dbReference type="Google" id="ProtNLM"/>
    </source>
</evidence>
<dbReference type="EMBL" id="FOPP01000014">
    <property type="protein sequence ID" value="SFH48077.1"/>
    <property type="molecule type" value="Genomic_DNA"/>
</dbReference>
<evidence type="ECO:0000313" key="2">
    <source>
        <dbReference type="Proteomes" id="UP000199666"/>
    </source>
</evidence>
<dbReference type="SUPFAM" id="SSF52540">
    <property type="entry name" value="P-loop containing nucleoside triphosphate hydrolases"/>
    <property type="match status" value="1"/>
</dbReference>
<name>A0A1I3ADC2_9SPHI</name>
<organism evidence="1 2">
    <name type="scientific">Pedobacter insulae</name>
    <dbReference type="NCBI Taxonomy" id="414048"/>
    <lineage>
        <taxon>Bacteria</taxon>
        <taxon>Pseudomonadati</taxon>
        <taxon>Bacteroidota</taxon>
        <taxon>Sphingobacteriia</taxon>
        <taxon>Sphingobacteriales</taxon>
        <taxon>Sphingobacteriaceae</taxon>
        <taxon>Pedobacter</taxon>
    </lineage>
</organism>
<dbReference type="InterPro" id="IPR027417">
    <property type="entry name" value="P-loop_NTPase"/>
</dbReference>